<evidence type="ECO:0000256" key="1">
    <source>
        <dbReference type="ARBA" id="ARBA00009779"/>
    </source>
</evidence>
<keyword evidence="5 11" id="KW-0479">Metal-binding</keyword>
<protein>
    <recommendedName>
        <fullName evidence="11">Protease HtpX homolog</fullName>
        <ecNumber evidence="11">3.4.24.-</ecNumber>
    </recommendedName>
</protein>
<keyword evidence="6 11" id="KW-0378">Hydrolase</keyword>
<dbReference type="EC" id="3.4.24.-" evidence="11"/>
<feature type="binding site" evidence="11">
    <location>
        <position position="145"/>
    </location>
    <ligand>
        <name>Zn(2+)</name>
        <dbReference type="ChEBI" id="CHEBI:29105"/>
        <note>catalytic</note>
    </ligand>
</feature>
<dbReference type="Proteomes" id="UP000176976">
    <property type="component" value="Unassembled WGS sequence"/>
</dbReference>
<evidence type="ECO:0000256" key="7">
    <source>
        <dbReference type="ARBA" id="ARBA00022833"/>
    </source>
</evidence>
<dbReference type="InterPro" id="IPR022919">
    <property type="entry name" value="Pept_M48_protease_HtpX"/>
</dbReference>
<keyword evidence="7 11" id="KW-0862">Zinc</keyword>
<keyword evidence="8 11" id="KW-1133">Transmembrane helix</keyword>
<feature type="binding site" evidence="11">
    <location>
        <position position="149"/>
    </location>
    <ligand>
        <name>Zn(2+)</name>
        <dbReference type="ChEBI" id="CHEBI:29105"/>
        <note>catalytic</note>
    </ligand>
</feature>
<evidence type="ECO:0000313" key="13">
    <source>
        <dbReference type="EMBL" id="OGY61365.1"/>
    </source>
</evidence>
<evidence type="ECO:0000313" key="14">
    <source>
        <dbReference type="Proteomes" id="UP000176976"/>
    </source>
</evidence>
<sequence>MENSIASQIRNNNLKVYFLIALLTAIIGLLGSLISYYFNWGLTGTGSFLIVAGIINFIAYFYSDKIILRVTRAKPVSKEQAPEYYEVVSRLCAKANIPFPKLYLLDDNAMNAFATGRNYNHSAVAVTKGLLQKMTLDEAEAVIAHELSHVKNYDMRTMAVVSILVGAISIIADLYWSSNIVNKAQEKDTSGVTAIIGAILSIFAPLTAFFIQMAISRKREYVADAGSAELTKKPKALASALRKISMDIRLPKHFSASTAHLYFSTPSADSFIDKLFSTHPPIDERIKLLETI</sequence>
<evidence type="ECO:0000256" key="10">
    <source>
        <dbReference type="ARBA" id="ARBA00023136"/>
    </source>
</evidence>
<dbReference type="GO" id="GO:0005886">
    <property type="term" value="C:plasma membrane"/>
    <property type="evidence" value="ECO:0007669"/>
    <property type="project" value="UniProtKB-SubCell"/>
</dbReference>
<accession>A0A1G1Z9P7</accession>
<evidence type="ECO:0000256" key="6">
    <source>
        <dbReference type="ARBA" id="ARBA00022801"/>
    </source>
</evidence>
<evidence type="ECO:0000256" key="11">
    <source>
        <dbReference type="HAMAP-Rule" id="MF_00188"/>
    </source>
</evidence>
<evidence type="ECO:0000256" key="4">
    <source>
        <dbReference type="ARBA" id="ARBA00022692"/>
    </source>
</evidence>
<dbReference type="HAMAP" id="MF_00188">
    <property type="entry name" value="Pept_M48_protease_HtpX"/>
    <property type="match status" value="1"/>
</dbReference>
<evidence type="ECO:0000256" key="8">
    <source>
        <dbReference type="ARBA" id="ARBA00022989"/>
    </source>
</evidence>
<dbReference type="AlphaFoldDB" id="A0A1G1Z9P7"/>
<dbReference type="Gene3D" id="3.30.2010.10">
    <property type="entry name" value="Metalloproteases ('zincins'), catalytic domain"/>
    <property type="match status" value="1"/>
</dbReference>
<evidence type="ECO:0000259" key="12">
    <source>
        <dbReference type="Pfam" id="PF01435"/>
    </source>
</evidence>
<dbReference type="Pfam" id="PF01435">
    <property type="entry name" value="Peptidase_M48"/>
    <property type="match status" value="1"/>
</dbReference>
<reference evidence="13 14" key="1">
    <citation type="journal article" date="2016" name="Nat. Commun.">
        <title>Thousands of microbial genomes shed light on interconnected biogeochemical processes in an aquifer system.</title>
        <authorList>
            <person name="Anantharaman K."/>
            <person name="Brown C.T."/>
            <person name="Hug L.A."/>
            <person name="Sharon I."/>
            <person name="Castelle C.J."/>
            <person name="Probst A.J."/>
            <person name="Thomas B.C."/>
            <person name="Singh A."/>
            <person name="Wilkins M.J."/>
            <person name="Karaoz U."/>
            <person name="Brodie E.L."/>
            <person name="Williams K.H."/>
            <person name="Hubbard S.S."/>
            <person name="Banfield J.F."/>
        </authorList>
    </citation>
    <scope>NUCLEOTIDE SEQUENCE [LARGE SCALE GENOMIC DNA]</scope>
</reference>
<keyword evidence="9 11" id="KW-0482">Metalloprotease</keyword>
<evidence type="ECO:0000256" key="2">
    <source>
        <dbReference type="ARBA" id="ARBA00022475"/>
    </source>
</evidence>
<evidence type="ECO:0000256" key="3">
    <source>
        <dbReference type="ARBA" id="ARBA00022670"/>
    </source>
</evidence>
<feature type="transmembrane region" description="Helical" evidence="11">
    <location>
        <begin position="16"/>
        <end position="38"/>
    </location>
</feature>
<comment type="cofactor">
    <cofactor evidence="11">
        <name>Zn(2+)</name>
        <dbReference type="ChEBI" id="CHEBI:29105"/>
    </cofactor>
    <text evidence="11">Binds 1 zinc ion per subunit.</text>
</comment>
<feature type="transmembrane region" description="Helical" evidence="11">
    <location>
        <begin position="190"/>
        <end position="211"/>
    </location>
</feature>
<name>A0A1G1Z9P7_9BACT</name>
<dbReference type="InterPro" id="IPR001915">
    <property type="entry name" value="Peptidase_M48"/>
</dbReference>
<dbReference type="GO" id="GO:0006508">
    <property type="term" value="P:proteolysis"/>
    <property type="evidence" value="ECO:0007669"/>
    <property type="project" value="UniProtKB-KW"/>
</dbReference>
<feature type="domain" description="Peptidase M48" evidence="12">
    <location>
        <begin position="81"/>
        <end position="291"/>
    </location>
</feature>
<keyword evidence="4 11" id="KW-0812">Transmembrane</keyword>
<comment type="caution">
    <text evidence="13">The sequence shown here is derived from an EMBL/GenBank/DDBJ whole genome shotgun (WGS) entry which is preliminary data.</text>
</comment>
<feature type="active site" evidence="11">
    <location>
        <position position="146"/>
    </location>
</feature>
<gene>
    <name evidence="11" type="primary">htpX</name>
    <name evidence="13" type="ORF">A3H06_00485</name>
</gene>
<dbReference type="EMBL" id="MHJC01000024">
    <property type="protein sequence ID" value="OGY61365.1"/>
    <property type="molecule type" value="Genomic_DNA"/>
</dbReference>
<feature type="binding site" evidence="11">
    <location>
        <position position="220"/>
    </location>
    <ligand>
        <name>Zn(2+)</name>
        <dbReference type="ChEBI" id="CHEBI:29105"/>
        <note>catalytic</note>
    </ligand>
</feature>
<evidence type="ECO:0000256" key="5">
    <source>
        <dbReference type="ARBA" id="ARBA00022723"/>
    </source>
</evidence>
<proteinExistence type="inferred from homology"/>
<dbReference type="PANTHER" id="PTHR43221:SF2">
    <property type="entry name" value="PROTEASE HTPX HOMOLOG"/>
    <property type="match status" value="1"/>
</dbReference>
<dbReference type="PANTHER" id="PTHR43221">
    <property type="entry name" value="PROTEASE HTPX"/>
    <property type="match status" value="1"/>
</dbReference>
<comment type="subcellular location">
    <subcellularLocation>
        <location evidence="11">Cell membrane</location>
        <topology evidence="11">Multi-pass membrane protein</topology>
    </subcellularLocation>
</comment>
<feature type="transmembrane region" description="Helical" evidence="11">
    <location>
        <begin position="158"/>
        <end position="178"/>
    </location>
</feature>
<dbReference type="InterPro" id="IPR050083">
    <property type="entry name" value="HtpX_protease"/>
</dbReference>
<dbReference type="GO" id="GO:0008270">
    <property type="term" value="F:zinc ion binding"/>
    <property type="evidence" value="ECO:0007669"/>
    <property type="project" value="UniProtKB-UniRule"/>
</dbReference>
<keyword evidence="10 11" id="KW-0472">Membrane</keyword>
<keyword evidence="2 11" id="KW-1003">Cell membrane</keyword>
<feature type="transmembrane region" description="Helical" evidence="11">
    <location>
        <begin position="44"/>
        <end position="62"/>
    </location>
</feature>
<keyword evidence="3 11" id="KW-0645">Protease</keyword>
<evidence type="ECO:0000256" key="9">
    <source>
        <dbReference type="ARBA" id="ARBA00023049"/>
    </source>
</evidence>
<organism evidence="13 14">
    <name type="scientific">Candidatus Colwellbacteria bacterium RIFCSPLOWO2_12_FULL_44_13</name>
    <dbReference type="NCBI Taxonomy" id="1797694"/>
    <lineage>
        <taxon>Bacteria</taxon>
        <taxon>Candidatus Colwelliibacteriota</taxon>
    </lineage>
</organism>
<dbReference type="GO" id="GO:0004222">
    <property type="term" value="F:metalloendopeptidase activity"/>
    <property type="evidence" value="ECO:0007669"/>
    <property type="project" value="UniProtKB-UniRule"/>
</dbReference>
<comment type="similarity">
    <text evidence="1 11">Belongs to the peptidase M48B family.</text>
</comment>